<accession>A0ABY1NWI8</accession>
<keyword evidence="1" id="KW-1133">Transmembrane helix</keyword>
<reference evidence="3 4" key="1">
    <citation type="submission" date="2017-05" db="EMBL/GenBank/DDBJ databases">
        <authorList>
            <person name="Varghese N."/>
            <person name="Submissions S."/>
        </authorList>
    </citation>
    <scope>NUCLEOTIDE SEQUENCE [LARGE SCALE GENOMIC DNA]</scope>
    <source>
        <strain evidence="3 4">DSM 28214</strain>
    </source>
</reference>
<sequence>MPIPVDIKVRICILLQFLFFFEPLFSQKEDISDYYKIKKNYENSLENDSTVLPLVQKFINKARHEKKYVKLVEGYKDGLLYSHSSERKLKYADSALWAAKLTKDDKLIGRAHTSKGIVYYFNLKKYNPALNELLIAYDYIRKSDDQYYKNKVAYLLGVVKSYIGYYEEALAMFQQTKQFFEEEAAKDQHPNLVYGNKRGYYNSLHQMVVCYRNLAHQKLADSITDIALSGIGMDEDYLQERGYFLKEKGISLFYRSDYINSLKSLQEAISCISPVNDFSWMTLCYSYIGKTYKELGNSDESLRYLRKVDSIFNTHHFILPEARSSYEILINHYHDKGDIQKQLYYTTQLIKVDEHITRDFTYLSSKIHREYDTKRLREEKILLEQKVHRAMWLNRILYILAVVLIVYLLFRYRREHQFREKYRLLEQKILSGGTHNIIDQVTEGAENDSGIEIRIRDDILKKLQEFEEKFEFTESGLTLPKLAIRFDTNQKYLSSVINESKGMNFNRYISELRISYITKKLYNERKYLHYKIETLAEECGIASRNNFSDLFFQINGIRPADFIKKRLADLNKEGKDDGGMY</sequence>
<organism evidence="3 4">
    <name type="scientific">Chryseobacterium profundimaris</name>
    <dbReference type="NCBI Taxonomy" id="1387275"/>
    <lineage>
        <taxon>Bacteria</taxon>
        <taxon>Pseudomonadati</taxon>
        <taxon>Bacteroidota</taxon>
        <taxon>Flavobacteriia</taxon>
        <taxon>Flavobacteriales</taxon>
        <taxon>Weeksellaceae</taxon>
        <taxon>Chryseobacterium group</taxon>
        <taxon>Chryseobacterium</taxon>
    </lineage>
</organism>
<dbReference type="EMBL" id="FXTZ01000005">
    <property type="protein sequence ID" value="SMP20210.1"/>
    <property type="molecule type" value="Genomic_DNA"/>
</dbReference>
<dbReference type="InterPro" id="IPR018060">
    <property type="entry name" value="HTH_AraC"/>
</dbReference>
<feature type="transmembrane region" description="Helical" evidence="1">
    <location>
        <begin position="392"/>
        <end position="410"/>
    </location>
</feature>
<keyword evidence="4" id="KW-1185">Reference proteome</keyword>
<feature type="domain" description="HTH araC/xylS-type" evidence="2">
    <location>
        <begin position="457"/>
        <end position="565"/>
    </location>
</feature>
<evidence type="ECO:0000259" key="2">
    <source>
        <dbReference type="PROSITE" id="PS01124"/>
    </source>
</evidence>
<dbReference type="Gene3D" id="1.25.40.10">
    <property type="entry name" value="Tetratricopeptide repeat domain"/>
    <property type="match status" value="2"/>
</dbReference>
<dbReference type="SMART" id="SM00342">
    <property type="entry name" value="HTH_ARAC"/>
    <property type="match status" value="1"/>
</dbReference>
<proteinExistence type="predicted"/>
<dbReference type="SUPFAM" id="SSF48452">
    <property type="entry name" value="TPR-like"/>
    <property type="match status" value="2"/>
</dbReference>
<dbReference type="Proteomes" id="UP001157960">
    <property type="component" value="Unassembled WGS sequence"/>
</dbReference>
<comment type="caution">
    <text evidence="3">The sequence shown here is derived from an EMBL/GenBank/DDBJ whole genome shotgun (WGS) entry which is preliminary data.</text>
</comment>
<dbReference type="PROSITE" id="PS01124">
    <property type="entry name" value="HTH_ARAC_FAMILY_2"/>
    <property type="match status" value="1"/>
</dbReference>
<evidence type="ECO:0000313" key="4">
    <source>
        <dbReference type="Proteomes" id="UP001157960"/>
    </source>
</evidence>
<keyword evidence="1" id="KW-0812">Transmembrane</keyword>
<protein>
    <submittedName>
        <fullName evidence="3">Helix-turn-helix domain-containing protein</fullName>
    </submittedName>
</protein>
<gene>
    <name evidence="3" type="ORF">SAMN06264346_105215</name>
</gene>
<dbReference type="Gene3D" id="1.10.10.60">
    <property type="entry name" value="Homeodomain-like"/>
    <property type="match status" value="2"/>
</dbReference>
<evidence type="ECO:0000313" key="3">
    <source>
        <dbReference type="EMBL" id="SMP20210.1"/>
    </source>
</evidence>
<evidence type="ECO:0000256" key="1">
    <source>
        <dbReference type="SAM" id="Phobius"/>
    </source>
</evidence>
<dbReference type="InterPro" id="IPR011990">
    <property type="entry name" value="TPR-like_helical_dom_sf"/>
</dbReference>
<name>A0ABY1NWI8_9FLAO</name>
<keyword evidence="1" id="KW-0472">Membrane</keyword>